<dbReference type="SMART" id="SM00797">
    <property type="entry name" value="AHS2"/>
    <property type="match status" value="1"/>
</dbReference>
<dbReference type="RefSeq" id="WP_188702047.1">
    <property type="nucleotide sequence ID" value="NZ_BMMQ01000007.1"/>
</dbReference>
<dbReference type="SUPFAM" id="SSF50891">
    <property type="entry name" value="Cyclophilin-like"/>
    <property type="match status" value="1"/>
</dbReference>
<keyword evidence="1" id="KW-0547">Nucleotide-binding</keyword>
<dbReference type="GO" id="GO:0016787">
    <property type="term" value="F:hydrolase activity"/>
    <property type="evidence" value="ECO:0007669"/>
    <property type="project" value="UniProtKB-KW"/>
</dbReference>
<feature type="domain" description="Carboxyltransferase" evidence="4">
    <location>
        <begin position="26"/>
        <end position="304"/>
    </location>
</feature>
<evidence type="ECO:0000259" key="4">
    <source>
        <dbReference type="SMART" id="SM00797"/>
    </source>
</evidence>
<keyword evidence="2 5" id="KW-0378">Hydrolase</keyword>
<keyword evidence="3" id="KW-0067">ATP-binding</keyword>
<dbReference type="Pfam" id="PF02626">
    <property type="entry name" value="CT_A_B"/>
    <property type="match status" value="1"/>
</dbReference>
<evidence type="ECO:0000256" key="1">
    <source>
        <dbReference type="ARBA" id="ARBA00022741"/>
    </source>
</evidence>
<evidence type="ECO:0000256" key="3">
    <source>
        <dbReference type="ARBA" id="ARBA00022840"/>
    </source>
</evidence>
<organism evidence="5 6">
    <name type="scientific">Microbacterium nanhaiense</name>
    <dbReference type="NCBI Taxonomy" id="1301026"/>
    <lineage>
        <taxon>Bacteria</taxon>
        <taxon>Bacillati</taxon>
        <taxon>Actinomycetota</taxon>
        <taxon>Actinomycetes</taxon>
        <taxon>Micrococcales</taxon>
        <taxon>Microbacteriaceae</taxon>
        <taxon>Microbacterium</taxon>
    </lineage>
</organism>
<protein>
    <submittedName>
        <fullName evidence="5">Allophanate hydrolase</fullName>
    </submittedName>
</protein>
<accession>A0ABQ2N2H2</accession>
<dbReference type="PANTHER" id="PTHR43309">
    <property type="entry name" value="5-OXOPROLINASE SUBUNIT C"/>
    <property type="match status" value="1"/>
</dbReference>
<dbReference type="Gene3D" id="2.40.100.10">
    <property type="entry name" value="Cyclophilin-like"/>
    <property type="match status" value="1"/>
</dbReference>
<evidence type="ECO:0000313" key="6">
    <source>
        <dbReference type="Proteomes" id="UP000638043"/>
    </source>
</evidence>
<evidence type="ECO:0000313" key="5">
    <source>
        <dbReference type="EMBL" id="GGO65588.1"/>
    </source>
</evidence>
<dbReference type="InterPro" id="IPR003778">
    <property type="entry name" value="CT_A_B"/>
</dbReference>
<reference evidence="6" key="1">
    <citation type="journal article" date="2019" name="Int. J. Syst. Evol. Microbiol.">
        <title>The Global Catalogue of Microorganisms (GCM) 10K type strain sequencing project: providing services to taxonomists for standard genome sequencing and annotation.</title>
        <authorList>
            <consortium name="The Broad Institute Genomics Platform"/>
            <consortium name="The Broad Institute Genome Sequencing Center for Infectious Disease"/>
            <person name="Wu L."/>
            <person name="Ma J."/>
        </authorList>
    </citation>
    <scope>NUCLEOTIDE SEQUENCE [LARGE SCALE GENOMIC DNA]</scope>
    <source>
        <strain evidence="6">CGMCC 4.7181</strain>
    </source>
</reference>
<gene>
    <name evidence="5" type="ORF">GCM10010910_23090</name>
</gene>
<name>A0ABQ2N2H2_9MICO</name>
<sequence length="331" mass="34970">MSAGFLTVVEAGSAQITDLGRSRGPRYGVPVGGALDQRSARIANILAGNDDRAPLLEIMALDAEFIADSDILIALAGTAATLRVGGIERPNEQPVSVRAGETIEVRQITGGLRAYLAVAGSFDVPRLLGSCAPDSVLGFGGRLLAGQRIPLTRATPPILNTNFGAELYRLNVPARPDTTTVEATDGPDIADFADTARRLYEEPYVVSPTSNHIGLRMTGILPERRVQGEVLSRGVPVGAVEVPPGNELLVLHRGRGVTAGYPVLAVVTTTALDVLAQARPGQTLRFRRVSEAQATERARAERAALDALRLRVRSVFTALDALPTSSGRTLS</sequence>
<keyword evidence="6" id="KW-1185">Reference proteome</keyword>
<dbReference type="EMBL" id="BMMQ01000007">
    <property type="protein sequence ID" value="GGO65588.1"/>
    <property type="molecule type" value="Genomic_DNA"/>
</dbReference>
<evidence type="ECO:0000256" key="2">
    <source>
        <dbReference type="ARBA" id="ARBA00022801"/>
    </source>
</evidence>
<comment type="caution">
    <text evidence="5">The sequence shown here is derived from an EMBL/GenBank/DDBJ whole genome shotgun (WGS) entry which is preliminary data.</text>
</comment>
<proteinExistence type="predicted"/>
<dbReference type="InterPro" id="IPR052708">
    <property type="entry name" value="PxpC"/>
</dbReference>
<dbReference type="Proteomes" id="UP000638043">
    <property type="component" value="Unassembled WGS sequence"/>
</dbReference>
<dbReference type="PANTHER" id="PTHR43309:SF3">
    <property type="entry name" value="5-OXOPROLINASE SUBUNIT C"/>
    <property type="match status" value="1"/>
</dbReference>
<dbReference type="InterPro" id="IPR029000">
    <property type="entry name" value="Cyclophilin-like_dom_sf"/>
</dbReference>